<reference evidence="3" key="1">
    <citation type="submission" date="2023-03" db="EMBL/GenBank/DDBJ databases">
        <title>Edaphobacter sp.</title>
        <authorList>
            <person name="Huber K.J."/>
            <person name="Papendorf J."/>
            <person name="Pilke C."/>
            <person name="Bunk B."/>
            <person name="Sproeer C."/>
            <person name="Pester M."/>
        </authorList>
    </citation>
    <scope>NUCLEOTIDE SEQUENCE</scope>
    <source>
        <strain evidence="3">DSM 110680</strain>
    </source>
</reference>
<sequence>MRDPELINTNEDTRLVPVWSMVLAAAVFVLVEYYFWLVFPTTQHHVPPLGLRIYMNVSWGLLAALYFLMVGYVSKDAPRRAMSSRFWMLICFVMPGGIGAVLYFLLRAPLASKCPACGTHVQGDFHFCPQCNYQLTASCGNCFRTVRATDQFCTRCGHELENDQMPARLRLHGLGIRE</sequence>
<proteinExistence type="predicted"/>
<protein>
    <submittedName>
        <fullName evidence="3">Zinc ribbon domain-containing protein</fullName>
    </submittedName>
</protein>
<feature type="domain" description="DZANK-type" evidence="2">
    <location>
        <begin position="114"/>
        <end position="157"/>
    </location>
</feature>
<dbReference type="InterPro" id="IPR025874">
    <property type="entry name" value="DZR"/>
</dbReference>
<dbReference type="EMBL" id="CP121196">
    <property type="protein sequence ID" value="XBH17993.1"/>
    <property type="molecule type" value="Genomic_DNA"/>
</dbReference>
<keyword evidence="1" id="KW-0812">Transmembrane</keyword>
<name>A0AAU7DJR7_9BACT</name>
<dbReference type="RefSeq" id="WP_348263219.1">
    <property type="nucleotide sequence ID" value="NZ_CP121196.1"/>
</dbReference>
<feature type="transmembrane region" description="Helical" evidence="1">
    <location>
        <begin position="21"/>
        <end position="39"/>
    </location>
</feature>
<organism evidence="3">
    <name type="scientific">Telmatobacter sp. DSM 110680</name>
    <dbReference type="NCBI Taxonomy" id="3036704"/>
    <lineage>
        <taxon>Bacteria</taxon>
        <taxon>Pseudomonadati</taxon>
        <taxon>Acidobacteriota</taxon>
        <taxon>Terriglobia</taxon>
        <taxon>Terriglobales</taxon>
        <taxon>Acidobacteriaceae</taxon>
        <taxon>Telmatobacter</taxon>
    </lineage>
</organism>
<keyword evidence="1" id="KW-1133">Transmembrane helix</keyword>
<keyword evidence="1" id="KW-0472">Membrane</keyword>
<evidence type="ECO:0000313" key="3">
    <source>
        <dbReference type="EMBL" id="XBH17993.1"/>
    </source>
</evidence>
<gene>
    <name evidence="3" type="ORF">P8935_01375</name>
</gene>
<feature type="transmembrane region" description="Helical" evidence="1">
    <location>
        <begin position="86"/>
        <end position="106"/>
    </location>
</feature>
<dbReference type="AlphaFoldDB" id="A0AAU7DJR7"/>
<evidence type="ECO:0000259" key="2">
    <source>
        <dbReference type="Pfam" id="PF12773"/>
    </source>
</evidence>
<feature type="transmembrane region" description="Helical" evidence="1">
    <location>
        <begin position="51"/>
        <end position="74"/>
    </location>
</feature>
<dbReference type="Pfam" id="PF12773">
    <property type="entry name" value="DZR"/>
    <property type="match status" value="1"/>
</dbReference>
<evidence type="ECO:0000256" key="1">
    <source>
        <dbReference type="SAM" id="Phobius"/>
    </source>
</evidence>
<accession>A0AAU7DJR7</accession>